<reference evidence="11" key="2">
    <citation type="submission" date="2025-08" db="UniProtKB">
        <authorList>
            <consortium name="Ensembl"/>
        </authorList>
    </citation>
    <scope>IDENTIFICATION</scope>
</reference>
<dbReference type="GO" id="GO:0014826">
    <property type="term" value="P:vein smooth muscle contraction"/>
    <property type="evidence" value="ECO:0007669"/>
    <property type="project" value="TreeGrafter"/>
</dbReference>
<evidence type="ECO:0000259" key="10">
    <source>
        <dbReference type="SMART" id="SM00272"/>
    </source>
</evidence>
<comment type="subcellular location">
    <subcellularLocation>
        <location evidence="1">Secreted</location>
    </subcellularLocation>
</comment>
<name>A0AAQ4S481_GASAC</name>
<dbReference type="PANTHER" id="PTHR13874:SF10">
    <property type="entry name" value="ENDOTHELIN-1"/>
    <property type="match status" value="1"/>
</dbReference>
<sequence length="235" mass="26044">MGHIDREPADQRSITGSLCVGLIHWMVILATTGGLLALSRTGVMDMCIWISALSLMHTWIICAVLSAPAAQTPAASTDAPPRRHVRNKRCSCATFLDNECVYFCHLDIIWVNTPERVVAYGLGSAPRTRRALADPRCQCLRQNDVTCTNFCQLESPPRFETDTAMRAAEAGACAGPQCKLKLAGDTDTIKRMKKGNKQRVSPPAIRAAPSLLLKRWRERQRHRSRAREGERAALH</sequence>
<evidence type="ECO:0000256" key="7">
    <source>
        <dbReference type="ARBA" id="ARBA00046081"/>
    </source>
</evidence>
<evidence type="ECO:0000256" key="4">
    <source>
        <dbReference type="ARBA" id="ARBA00022858"/>
    </source>
</evidence>
<feature type="compositionally biased region" description="Basic and acidic residues" evidence="8">
    <location>
        <begin position="226"/>
        <end position="235"/>
    </location>
</feature>
<keyword evidence="12" id="KW-1185">Reference proteome</keyword>
<dbReference type="GO" id="GO:0031707">
    <property type="term" value="F:endothelin A receptor binding"/>
    <property type="evidence" value="ECO:0007669"/>
    <property type="project" value="TreeGrafter"/>
</dbReference>
<dbReference type="PANTHER" id="PTHR13874">
    <property type="entry name" value="ENDOTHELIN"/>
    <property type="match status" value="1"/>
</dbReference>
<feature type="region of interest" description="Disordered" evidence="8">
    <location>
        <begin position="215"/>
        <end position="235"/>
    </location>
</feature>
<accession>A0AAQ4S481</accession>
<dbReference type="GeneTree" id="ENSGT00950000183053"/>
<evidence type="ECO:0000256" key="5">
    <source>
        <dbReference type="ARBA" id="ARBA00023322"/>
    </source>
</evidence>
<evidence type="ECO:0000313" key="11">
    <source>
        <dbReference type="Ensembl" id="ENSGACP00000069713.1"/>
    </source>
</evidence>
<keyword evidence="5" id="KW-0839">Vasoconstrictor</keyword>
<evidence type="ECO:0000313" key="12">
    <source>
        <dbReference type="Proteomes" id="UP000007635"/>
    </source>
</evidence>
<reference evidence="11 12" key="1">
    <citation type="journal article" date="2021" name="G3 (Bethesda)">
        <title>Improved contiguity of the threespine stickleback genome using long-read sequencing.</title>
        <authorList>
            <person name="Nath S."/>
            <person name="Shaw D.E."/>
            <person name="White M.A."/>
        </authorList>
    </citation>
    <scope>NUCLEOTIDE SEQUENCE [LARGE SCALE GENOMIC DNA]</scope>
    <source>
        <strain evidence="11 12">Lake Benthic</strain>
    </source>
</reference>
<comment type="function">
    <text evidence="7">Endothelins are endothelium-derived vasoconstrictor peptides. Probable ligand for G-protein coupled receptors EDNRA and EDNRB which activates PTK2B, BCAR1, BCAR3 and, GTPases RAP1 and RHOA cascade in glomerular mesangial cells. Also binds the DEAR/FBXW7-AS1 receptor. Promotes mesenteric arterial wall remodeling via activation of ROCK signaling and subsequent colocalization of NFATC3 with F-actin filaments. NFATC3 then translocates to the nucleus where it subsequently promotes the transcription of the smooth muscle hypertrophy and differentiation marker ACTA2.</text>
</comment>
<dbReference type="InterPro" id="IPR019764">
    <property type="entry name" value="Endothelin_toxin_CS"/>
</dbReference>
<dbReference type="KEGG" id="gat:120826059"/>
<evidence type="ECO:0000256" key="1">
    <source>
        <dbReference type="ARBA" id="ARBA00004613"/>
    </source>
</evidence>
<dbReference type="SMART" id="SM00272">
    <property type="entry name" value="END"/>
    <property type="match status" value="2"/>
</dbReference>
<dbReference type="GO" id="GO:0006874">
    <property type="term" value="P:intracellular calcium ion homeostasis"/>
    <property type="evidence" value="ECO:0007669"/>
    <property type="project" value="TreeGrafter"/>
</dbReference>
<evidence type="ECO:0000256" key="3">
    <source>
        <dbReference type="ARBA" id="ARBA00022525"/>
    </source>
</evidence>
<protein>
    <recommendedName>
        <fullName evidence="6">Endothelin-1</fullName>
    </recommendedName>
</protein>
<dbReference type="GO" id="GO:0003100">
    <property type="term" value="P:regulation of systemic arterial blood pressure by endothelin"/>
    <property type="evidence" value="ECO:0007669"/>
    <property type="project" value="TreeGrafter"/>
</dbReference>
<dbReference type="RefSeq" id="XP_040043926.1">
    <property type="nucleotide sequence ID" value="XM_040187992.1"/>
</dbReference>
<keyword evidence="4" id="KW-0838">Vasoactive</keyword>
<keyword evidence="3" id="KW-0964">Secreted</keyword>
<organism evidence="11 12">
    <name type="scientific">Gasterosteus aculeatus aculeatus</name>
    <name type="common">three-spined stickleback</name>
    <dbReference type="NCBI Taxonomy" id="481459"/>
    <lineage>
        <taxon>Eukaryota</taxon>
        <taxon>Metazoa</taxon>
        <taxon>Chordata</taxon>
        <taxon>Craniata</taxon>
        <taxon>Vertebrata</taxon>
        <taxon>Euteleostomi</taxon>
        <taxon>Actinopterygii</taxon>
        <taxon>Neopterygii</taxon>
        <taxon>Teleostei</taxon>
        <taxon>Neoteleostei</taxon>
        <taxon>Acanthomorphata</taxon>
        <taxon>Eupercaria</taxon>
        <taxon>Perciformes</taxon>
        <taxon>Cottioidei</taxon>
        <taxon>Gasterosteales</taxon>
        <taxon>Gasterosteidae</taxon>
        <taxon>Gasterosteus</taxon>
    </lineage>
</organism>
<comment type="similarity">
    <text evidence="2">Belongs to the endothelin/sarafotoxin family.</text>
</comment>
<keyword evidence="9" id="KW-0812">Transmembrane</keyword>
<dbReference type="PROSITE" id="PS00270">
    <property type="entry name" value="ENDOTHELIN"/>
    <property type="match status" value="2"/>
</dbReference>
<dbReference type="GO" id="GO:0031708">
    <property type="term" value="F:endothelin B receptor binding"/>
    <property type="evidence" value="ECO:0007669"/>
    <property type="project" value="TreeGrafter"/>
</dbReference>
<keyword evidence="9" id="KW-0472">Membrane</keyword>
<feature type="transmembrane region" description="Helical" evidence="9">
    <location>
        <begin position="46"/>
        <end position="67"/>
    </location>
</feature>
<dbReference type="PRINTS" id="PR00365">
    <property type="entry name" value="ENDOTHELIN"/>
</dbReference>
<evidence type="ECO:0000256" key="6">
    <source>
        <dbReference type="ARBA" id="ARBA00040197"/>
    </source>
</evidence>
<dbReference type="InterPro" id="IPR001928">
    <property type="entry name" value="Endothln-like_toxin"/>
</dbReference>
<dbReference type="GO" id="GO:0005615">
    <property type="term" value="C:extracellular space"/>
    <property type="evidence" value="ECO:0007669"/>
    <property type="project" value="TreeGrafter"/>
</dbReference>
<feature type="domain" description="Endothelin-like toxin" evidence="10">
    <location>
        <begin position="136"/>
        <end position="157"/>
    </location>
</feature>
<keyword evidence="9" id="KW-1133">Transmembrane helix</keyword>
<reference evidence="11" key="3">
    <citation type="submission" date="2025-09" db="UniProtKB">
        <authorList>
            <consortium name="Ensembl"/>
        </authorList>
    </citation>
    <scope>IDENTIFICATION</scope>
</reference>
<dbReference type="InterPro" id="IPR020475">
    <property type="entry name" value="Endothelin"/>
</dbReference>
<feature type="domain" description="Endothelin-like toxin" evidence="10">
    <location>
        <begin position="89"/>
        <end position="110"/>
    </location>
</feature>
<dbReference type="Ensembl" id="ENSGACT00000078091.1">
    <property type="protein sequence ID" value="ENSGACP00000069713.1"/>
    <property type="gene ID" value="ENSGACG00000032841.1"/>
</dbReference>
<dbReference type="Pfam" id="PF00322">
    <property type="entry name" value="Endothelin"/>
    <property type="match status" value="1"/>
</dbReference>
<feature type="transmembrane region" description="Helical" evidence="9">
    <location>
        <begin position="14"/>
        <end position="39"/>
    </location>
</feature>
<dbReference type="GO" id="GO:0005179">
    <property type="term" value="F:hormone activity"/>
    <property type="evidence" value="ECO:0007669"/>
    <property type="project" value="TreeGrafter"/>
</dbReference>
<evidence type="ECO:0000256" key="2">
    <source>
        <dbReference type="ARBA" id="ARBA00010959"/>
    </source>
</evidence>
<dbReference type="GeneID" id="120826059"/>
<dbReference type="Proteomes" id="UP000007635">
    <property type="component" value="Chromosome X"/>
</dbReference>
<proteinExistence type="inferred from homology"/>
<dbReference type="CTD" id="1906"/>
<dbReference type="AlphaFoldDB" id="A0AAQ4S481"/>
<dbReference type="GO" id="GO:0019229">
    <property type="term" value="P:regulation of vasoconstriction"/>
    <property type="evidence" value="ECO:0007669"/>
    <property type="project" value="InterPro"/>
</dbReference>
<evidence type="ECO:0000256" key="8">
    <source>
        <dbReference type="SAM" id="MobiDB-lite"/>
    </source>
</evidence>
<evidence type="ECO:0000256" key="9">
    <source>
        <dbReference type="SAM" id="Phobius"/>
    </source>
</evidence>
<feature type="compositionally biased region" description="Basic residues" evidence="8">
    <location>
        <begin position="215"/>
        <end position="225"/>
    </location>
</feature>